<proteinExistence type="predicted"/>
<dbReference type="InterPro" id="IPR001434">
    <property type="entry name" value="OmcB-like_DUF11"/>
</dbReference>
<protein>
    <submittedName>
        <fullName evidence="3">DUF11 domain-containing protein</fullName>
    </submittedName>
</protein>
<evidence type="ECO:0000313" key="4">
    <source>
        <dbReference type="Proteomes" id="UP000270261"/>
    </source>
</evidence>
<gene>
    <name evidence="3" type="ORF">EHV23_15095</name>
</gene>
<accession>A0A3R8NQB5</accession>
<comment type="caution">
    <text evidence="3">The sequence shown here is derived from an EMBL/GenBank/DDBJ whole genome shotgun (WGS) entry which is preliminary data.</text>
</comment>
<keyword evidence="4" id="KW-1185">Reference proteome</keyword>
<feature type="domain" description="DUF11" evidence="2">
    <location>
        <begin position="167"/>
        <end position="224"/>
    </location>
</feature>
<evidence type="ECO:0000259" key="2">
    <source>
        <dbReference type="Pfam" id="PF01345"/>
    </source>
</evidence>
<feature type="compositionally biased region" description="Gly residues" evidence="1">
    <location>
        <begin position="46"/>
        <end position="58"/>
    </location>
</feature>
<dbReference type="AlphaFoldDB" id="A0A3R8NQB5"/>
<dbReference type="NCBIfam" id="TIGR01451">
    <property type="entry name" value="B_ant_repeat"/>
    <property type="match status" value="1"/>
</dbReference>
<dbReference type="InterPro" id="IPR047589">
    <property type="entry name" value="DUF11_rpt"/>
</dbReference>
<feature type="non-terminal residue" evidence="3">
    <location>
        <position position="412"/>
    </location>
</feature>
<sequence length="412" mass="43225">VTVTHQSGVDATYDLTDTPAFDPDVQVVSTQVTLDDGSTASSGSAAGSGTGSTTGSGGQQVLDITPTTLASGTVQWPLASRRVLKMQNTTTGQTGRHVYRMTSRIRVPFGSSAGNNSCTTGTTTGGNGLYNAVSLTHYDGALQPINSTPLTSQACVNTPEPVESTTLVIEKSSGLRSVELGEQVAYRLRIRNTGNTPAIKPVVVDLLPRGFRFEPGSVRVQNATATNVEMTSNRELRITLDRVDMSGSSGTGAASGSSTGTRGGSTSGNASAATGKDVQITYRLRAGVGSQEGDGINRAHIQCVAPRSPSGLADCSNESRWKVQVTGGIFSEEACLAGQIFVDCNGNSIKDREELGIPGVRLYLENGTWLVSDEQGKYSHCGLRPRTHVLKVDSRTLPRRSRLVTSSPQNVG</sequence>
<dbReference type="OrthoDB" id="9773411at2"/>
<dbReference type="Proteomes" id="UP000270261">
    <property type="component" value="Unassembled WGS sequence"/>
</dbReference>
<dbReference type="Pfam" id="PF01345">
    <property type="entry name" value="DUF11"/>
    <property type="match status" value="1"/>
</dbReference>
<name>A0A3R8NQB5_9BURK</name>
<dbReference type="InterPro" id="IPR013783">
    <property type="entry name" value="Ig-like_fold"/>
</dbReference>
<evidence type="ECO:0000256" key="1">
    <source>
        <dbReference type="SAM" id="MobiDB-lite"/>
    </source>
</evidence>
<dbReference type="Gene3D" id="2.60.40.10">
    <property type="entry name" value="Immunoglobulins"/>
    <property type="match status" value="1"/>
</dbReference>
<feature type="region of interest" description="Disordered" evidence="1">
    <location>
        <begin position="33"/>
        <end position="62"/>
    </location>
</feature>
<dbReference type="EMBL" id="RRUE01000008">
    <property type="protein sequence ID" value="RRN43391.1"/>
    <property type="molecule type" value="Genomic_DNA"/>
</dbReference>
<feature type="non-terminal residue" evidence="3">
    <location>
        <position position="1"/>
    </location>
</feature>
<feature type="compositionally biased region" description="Low complexity" evidence="1">
    <location>
        <begin position="246"/>
        <end position="260"/>
    </location>
</feature>
<reference evidence="3 4" key="1">
    <citation type="submission" date="2018-11" db="EMBL/GenBank/DDBJ databases">
        <title>Genome sequencing of Lautropia sp. KCOM 2505 (= ChDC F240).</title>
        <authorList>
            <person name="Kook J.-K."/>
            <person name="Park S.-N."/>
            <person name="Lim Y.K."/>
        </authorList>
    </citation>
    <scope>NUCLEOTIDE SEQUENCE [LARGE SCALE GENOMIC DNA]</scope>
    <source>
        <strain evidence="3 4">KCOM 2505</strain>
    </source>
</reference>
<evidence type="ECO:0000313" key="3">
    <source>
        <dbReference type="EMBL" id="RRN43391.1"/>
    </source>
</evidence>
<feature type="region of interest" description="Disordered" evidence="1">
    <location>
        <begin position="243"/>
        <end position="272"/>
    </location>
</feature>
<organism evidence="3 4">
    <name type="scientific">Lautropia dentalis</name>
    <dbReference type="NCBI Taxonomy" id="2490857"/>
    <lineage>
        <taxon>Bacteria</taxon>
        <taxon>Pseudomonadati</taxon>
        <taxon>Pseudomonadota</taxon>
        <taxon>Betaproteobacteria</taxon>
        <taxon>Burkholderiales</taxon>
        <taxon>Burkholderiaceae</taxon>
        <taxon>Lautropia</taxon>
    </lineage>
</organism>